<evidence type="ECO:0000256" key="1">
    <source>
        <dbReference type="ARBA" id="ARBA00008348"/>
    </source>
</evidence>
<dbReference type="PANTHER" id="PTHR47683:SF4">
    <property type="entry name" value="PSEUDOURIDINE SYNTHASE"/>
    <property type="match status" value="1"/>
</dbReference>
<dbReference type="InterPro" id="IPR002942">
    <property type="entry name" value="S4_RNA-bd"/>
</dbReference>
<dbReference type="CDD" id="cd02553">
    <property type="entry name" value="PseudoU_synth_RsuA"/>
    <property type="match status" value="1"/>
</dbReference>
<accession>A0A1M7ESZ9</accession>
<comment type="similarity">
    <text evidence="1 7">Belongs to the pseudouridine synthase RsuA family.</text>
</comment>
<dbReference type="PROSITE" id="PS50889">
    <property type="entry name" value="S4"/>
    <property type="match status" value="1"/>
</dbReference>
<dbReference type="Gene3D" id="3.30.70.1560">
    <property type="entry name" value="Alpha-L RNA-binding motif"/>
    <property type="match status" value="1"/>
</dbReference>
<dbReference type="Pfam" id="PF00849">
    <property type="entry name" value="PseudoU_synth_2"/>
    <property type="match status" value="1"/>
</dbReference>
<dbReference type="NCBIfam" id="TIGR00093">
    <property type="entry name" value="pseudouridine synthase"/>
    <property type="match status" value="1"/>
</dbReference>
<dbReference type="SMART" id="SM00363">
    <property type="entry name" value="S4"/>
    <property type="match status" value="1"/>
</dbReference>
<dbReference type="SUPFAM" id="SSF55120">
    <property type="entry name" value="Pseudouridine synthase"/>
    <property type="match status" value="1"/>
</dbReference>
<evidence type="ECO:0000256" key="3">
    <source>
        <dbReference type="ARBA" id="ARBA00023235"/>
    </source>
</evidence>
<dbReference type="InterPro" id="IPR042092">
    <property type="entry name" value="PsdUridine_s_RsuA/RluB/E/F_cat"/>
</dbReference>
<dbReference type="InterPro" id="IPR050343">
    <property type="entry name" value="RsuA_PseudoU_synthase"/>
</dbReference>
<name>A0A1M7ESZ9_9GAMM</name>
<dbReference type="InterPro" id="IPR000748">
    <property type="entry name" value="PsdUridine_synth_RsuA/RluB/E/F"/>
</dbReference>
<dbReference type="PANTHER" id="PTHR47683">
    <property type="entry name" value="PSEUDOURIDINE SYNTHASE FAMILY PROTEIN-RELATED"/>
    <property type="match status" value="1"/>
</dbReference>
<gene>
    <name evidence="9" type="ORF">SAMN05878437_0408</name>
</gene>
<dbReference type="InterPro" id="IPR020094">
    <property type="entry name" value="TruA/RsuA/RluB/E/F_N"/>
</dbReference>
<dbReference type="GO" id="GO:0003723">
    <property type="term" value="F:RNA binding"/>
    <property type="evidence" value="ECO:0007669"/>
    <property type="project" value="UniProtKB-KW"/>
</dbReference>
<dbReference type="GO" id="GO:0000455">
    <property type="term" value="P:enzyme-directed rRNA pseudouridine synthesis"/>
    <property type="evidence" value="ECO:0007669"/>
    <property type="project" value="UniProtKB-ARBA"/>
</dbReference>
<keyword evidence="3 7" id="KW-0413">Isomerase</keyword>
<dbReference type="Gene3D" id="3.10.290.10">
    <property type="entry name" value="RNA-binding S4 domain"/>
    <property type="match status" value="1"/>
</dbReference>
<evidence type="ECO:0000313" key="9">
    <source>
        <dbReference type="EMBL" id="SHL94716.1"/>
    </source>
</evidence>
<dbReference type="Proteomes" id="UP000190911">
    <property type="component" value="Chromosome I"/>
</dbReference>
<dbReference type="Pfam" id="PF01479">
    <property type="entry name" value="S4"/>
    <property type="match status" value="1"/>
</dbReference>
<dbReference type="AlphaFoldDB" id="A0A1M7ESZ9"/>
<dbReference type="GO" id="GO:0160136">
    <property type="term" value="F:16S rRNA pseudouridine(516) synthase activity"/>
    <property type="evidence" value="ECO:0007669"/>
    <property type="project" value="UniProtKB-EC"/>
</dbReference>
<keyword evidence="2 6" id="KW-0694">RNA-binding</keyword>
<dbReference type="EMBL" id="LT670847">
    <property type="protein sequence ID" value="SHL94716.1"/>
    <property type="molecule type" value="Genomic_DNA"/>
</dbReference>
<dbReference type="InterPro" id="IPR018496">
    <property type="entry name" value="PsdUridine_synth_RsuA/RluB_CS"/>
</dbReference>
<dbReference type="InterPro" id="IPR036986">
    <property type="entry name" value="S4_RNA-bd_sf"/>
</dbReference>
<dbReference type="FunCoup" id="A0A1M7ESZ9">
    <property type="interactions" value="393"/>
</dbReference>
<sequence length="240" mass="26846">MSKPATMRLDRFLSETTPLTRSLAKRALKSGEVLLNGKLVKQSATQIDPDEDAVMWGDETLALVGMRYIMLHKPLEVECSARRGLYTRAIDLLDVPKVERLQPVGRLDVDTTGLLLMTDDGQWLHRITSPKRRCDKVYRATLADPLEGEAATWAIARMAEGLWLEDDDTPTQPATLRMLGPREAELAITEGRYHQVKRMFGALGNRVTALHRESIGPLALDDSLAPGEWRELSAEEIALF</sequence>
<keyword evidence="10" id="KW-1185">Reference proteome</keyword>
<proteinExistence type="inferred from homology"/>
<evidence type="ECO:0000256" key="7">
    <source>
        <dbReference type="RuleBase" id="RU003887"/>
    </source>
</evidence>
<evidence type="ECO:0000256" key="4">
    <source>
        <dbReference type="ARBA" id="ARBA00036749"/>
    </source>
</evidence>
<dbReference type="InterPro" id="IPR006145">
    <property type="entry name" value="PsdUridine_synth_RsuA/RluA"/>
</dbReference>
<evidence type="ECO:0000256" key="2">
    <source>
        <dbReference type="ARBA" id="ARBA00022884"/>
    </source>
</evidence>
<dbReference type="CDD" id="cd00165">
    <property type="entry name" value="S4"/>
    <property type="match status" value="1"/>
</dbReference>
<reference evidence="9 10" key="1">
    <citation type="submission" date="2016-11" db="EMBL/GenBank/DDBJ databases">
        <authorList>
            <person name="Jaros S."/>
            <person name="Januszkiewicz K."/>
            <person name="Wedrychowicz H."/>
        </authorList>
    </citation>
    <scope>NUCLEOTIDE SEQUENCE [LARGE SCALE GENOMIC DNA]</scope>
    <source>
        <strain evidence="9 10">ACAM 12</strain>
    </source>
</reference>
<dbReference type="STRING" id="29571.SAMN05878437_0408"/>
<comment type="catalytic activity">
    <reaction evidence="4">
        <text>uridine(516) in 16S rRNA = pseudouridine(516) in 16S rRNA</text>
        <dbReference type="Rhea" id="RHEA:38867"/>
        <dbReference type="Rhea" id="RHEA-COMP:10089"/>
        <dbReference type="Rhea" id="RHEA-COMP:10090"/>
        <dbReference type="ChEBI" id="CHEBI:65314"/>
        <dbReference type="ChEBI" id="CHEBI:65315"/>
        <dbReference type="EC" id="5.4.99.19"/>
    </reaction>
</comment>
<feature type="domain" description="RNA-binding S4" evidence="8">
    <location>
        <begin position="7"/>
        <end position="65"/>
    </location>
</feature>
<dbReference type="InterPro" id="IPR020103">
    <property type="entry name" value="PsdUridine_synth_cat_dom_sf"/>
</dbReference>
<evidence type="ECO:0000313" key="10">
    <source>
        <dbReference type="Proteomes" id="UP000190911"/>
    </source>
</evidence>
<dbReference type="EC" id="5.4.99.-" evidence="7"/>
<dbReference type="InParanoid" id="A0A1M7ESZ9"/>
<dbReference type="PROSITE" id="PS01149">
    <property type="entry name" value="PSI_RSU"/>
    <property type="match status" value="1"/>
</dbReference>
<organism evidence="9 10">
    <name type="scientific">Vreelandella subglaciescola</name>
    <dbReference type="NCBI Taxonomy" id="29571"/>
    <lineage>
        <taxon>Bacteria</taxon>
        <taxon>Pseudomonadati</taxon>
        <taxon>Pseudomonadota</taxon>
        <taxon>Gammaproteobacteria</taxon>
        <taxon>Oceanospirillales</taxon>
        <taxon>Halomonadaceae</taxon>
        <taxon>Vreelandella</taxon>
    </lineage>
</organism>
<evidence type="ECO:0000259" key="8">
    <source>
        <dbReference type="SMART" id="SM00363"/>
    </source>
</evidence>
<dbReference type="Gene3D" id="3.30.70.580">
    <property type="entry name" value="Pseudouridine synthase I, catalytic domain, N-terminal subdomain"/>
    <property type="match status" value="1"/>
</dbReference>
<dbReference type="SUPFAM" id="SSF55174">
    <property type="entry name" value="Alpha-L RNA-binding motif"/>
    <property type="match status" value="1"/>
</dbReference>
<protein>
    <recommendedName>
        <fullName evidence="7">Pseudouridine synthase</fullName>
        <ecNumber evidence="7">5.4.99.-</ecNumber>
    </recommendedName>
</protein>
<evidence type="ECO:0000256" key="6">
    <source>
        <dbReference type="PROSITE-ProRule" id="PRU00182"/>
    </source>
</evidence>
<comment type="function">
    <text evidence="5">Responsible for synthesis of pseudouridine from uracil-516 in 16S ribosomal RNA.</text>
</comment>
<evidence type="ECO:0000256" key="5">
    <source>
        <dbReference type="ARBA" id="ARBA00037590"/>
    </source>
</evidence>